<dbReference type="RefSeq" id="XP_064682549.1">
    <property type="nucleotide sequence ID" value="XM_064830047.1"/>
</dbReference>
<keyword evidence="5 7" id="KW-0472">Membrane</keyword>
<gene>
    <name evidence="8" type="ORF">ATC70_010841</name>
</gene>
<dbReference type="PANTHER" id="PTHR12270">
    <property type="entry name" value="GLYCOSYLTRANSFERASE-RELATED"/>
    <property type="match status" value="1"/>
</dbReference>
<keyword evidence="3" id="KW-0735">Signal-anchor</keyword>
<dbReference type="AlphaFoldDB" id="A0AAN7DEZ3"/>
<dbReference type="Pfam" id="PF13896">
    <property type="entry name" value="Glyco_transf_49"/>
    <property type="match status" value="2"/>
</dbReference>
<reference evidence="8 9" key="1">
    <citation type="submission" date="2022-11" db="EMBL/GenBank/DDBJ databases">
        <title>Mucor velutinosus strain NIH1002 WGS.</title>
        <authorList>
            <person name="Subramanian P."/>
            <person name="Mullikin J.C."/>
            <person name="Segre J.A."/>
            <person name="Zelazny A.M."/>
        </authorList>
    </citation>
    <scope>NUCLEOTIDE SEQUENCE [LARGE SCALE GENOMIC DNA]</scope>
    <source>
        <strain evidence="8 9">NIH1002</strain>
    </source>
</reference>
<evidence type="ECO:0000256" key="7">
    <source>
        <dbReference type="SAM" id="Phobius"/>
    </source>
</evidence>
<dbReference type="GO" id="GO:0015020">
    <property type="term" value="F:glucuronosyltransferase activity"/>
    <property type="evidence" value="ECO:0007669"/>
    <property type="project" value="TreeGrafter"/>
</dbReference>
<name>A0AAN7DEZ3_9FUNG</name>
<keyword evidence="9" id="KW-1185">Reference proteome</keyword>
<sequence>MKESFTVSKILRLLLSFYLAGSLFYATIHLLGFGWIQDASSLSSSGSSLSASATAGGRRQDLVSVNQLQKKYHSLQTVTWTNAEGGQNQSIPEDLVLSKVFSDAMGPSKVIPYYFKASERFDQEDVTISTLVTHNRFPVLSRLATRYKGPISVAIHVNDDNTKDVILRDLHAMYNDNPDMGRYVDIHLVVDKFDRQFNMWRNVAKFFVRTDYLMMLDVDFHLCTDFRESLRKNDDLMEKLRSGKAAIVVPAFEYILEEDGEDWRLFPKDKEALMNIVLTEKIDMFHLGWTRGHGSTDYKKWYKSSTHYKVTDYNYSYEPYVIFKKEGSPWCDERFVGYGANKAACLYEIYLAGIDYWVLPNDFLIHQTHHYPEDTRAKERKYNKKLYDYFREEVCLRYSRLMISAGLWDTEIADNLKRECAKIKGFREVVSRVQ</sequence>
<protein>
    <recommendedName>
        <fullName evidence="10">Glycosyltransferase family 49 protein</fullName>
    </recommendedName>
</protein>
<dbReference type="Gene3D" id="3.90.550.10">
    <property type="entry name" value="Spore Coat Polysaccharide Biosynthesis Protein SpsA, Chain A"/>
    <property type="match status" value="1"/>
</dbReference>
<evidence type="ECO:0000256" key="2">
    <source>
        <dbReference type="ARBA" id="ARBA00022692"/>
    </source>
</evidence>
<dbReference type="GO" id="GO:0042285">
    <property type="term" value="F:xylosyltransferase activity"/>
    <property type="evidence" value="ECO:0007669"/>
    <property type="project" value="TreeGrafter"/>
</dbReference>
<dbReference type="GO" id="GO:0016020">
    <property type="term" value="C:membrane"/>
    <property type="evidence" value="ECO:0007669"/>
    <property type="project" value="UniProtKB-SubCell"/>
</dbReference>
<evidence type="ECO:0000256" key="4">
    <source>
        <dbReference type="ARBA" id="ARBA00022989"/>
    </source>
</evidence>
<feature type="transmembrane region" description="Helical" evidence="7">
    <location>
        <begin position="12"/>
        <end position="36"/>
    </location>
</feature>
<evidence type="ECO:0000256" key="1">
    <source>
        <dbReference type="ARBA" id="ARBA00004606"/>
    </source>
</evidence>
<comment type="caution">
    <text evidence="8">The sequence shown here is derived from an EMBL/GenBank/DDBJ whole genome shotgun (WGS) entry which is preliminary data.</text>
</comment>
<dbReference type="Proteomes" id="UP001304243">
    <property type="component" value="Unassembled WGS sequence"/>
</dbReference>
<proteinExistence type="predicted"/>
<evidence type="ECO:0000313" key="8">
    <source>
        <dbReference type="EMBL" id="KAK4515883.1"/>
    </source>
</evidence>
<accession>A0AAN7DEZ3</accession>
<evidence type="ECO:0000313" key="9">
    <source>
        <dbReference type="Proteomes" id="UP001304243"/>
    </source>
</evidence>
<dbReference type="InterPro" id="IPR029044">
    <property type="entry name" value="Nucleotide-diphossugar_trans"/>
</dbReference>
<organism evidence="8 9">
    <name type="scientific">Mucor velutinosus</name>
    <dbReference type="NCBI Taxonomy" id="708070"/>
    <lineage>
        <taxon>Eukaryota</taxon>
        <taxon>Fungi</taxon>
        <taxon>Fungi incertae sedis</taxon>
        <taxon>Mucoromycota</taxon>
        <taxon>Mucoromycotina</taxon>
        <taxon>Mucoromycetes</taxon>
        <taxon>Mucorales</taxon>
        <taxon>Mucorineae</taxon>
        <taxon>Mucoraceae</taxon>
        <taxon>Mucor</taxon>
    </lineage>
</organism>
<keyword evidence="6" id="KW-0325">Glycoprotein</keyword>
<dbReference type="GO" id="GO:0035269">
    <property type="term" value="P:protein O-linked glycosylation via mannose"/>
    <property type="evidence" value="ECO:0007669"/>
    <property type="project" value="TreeGrafter"/>
</dbReference>
<evidence type="ECO:0000256" key="5">
    <source>
        <dbReference type="ARBA" id="ARBA00023136"/>
    </source>
</evidence>
<dbReference type="InterPro" id="IPR051292">
    <property type="entry name" value="Xyl/GlcA_transferase"/>
</dbReference>
<keyword evidence="2 7" id="KW-0812">Transmembrane</keyword>
<dbReference type="GeneID" id="89954527"/>
<evidence type="ECO:0000256" key="6">
    <source>
        <dbReference type="ARBA" id="ARBA00023180"/>
    </source>
</evidence>
<comment type="subcellular location">
    <subcellularLocation>
        <location evidence="1">Membrane</location>
        <topology evidence="1">Single-pass type II membrane protein</topology>
    </subcellularLocation>
</comment>
<dbReference type="PANTHER" id="PTHR12270:SF25">
    <property type="entry name" value="GLYCOSYLTRANSFERASE-LIKE PROTEIN LARGE"/>
    <property type="match status" value="1"/>
</dbReference>
<evidence type="ECO:0000256" key="3">
    <source>
        <dbReference type="ARBA" id="ARBA00022968"/>
    </source>
</evidence>
<dbReference type="EMBL" id="JASEJX010000014">
    <property type="protein sequence ID" value="KAK4515883.1"/>
    <property type="molecule type" value="Genomic_DNA"/>
</dbReference>
<evidence type="ECO:0008006" key="10">
    <source>
        <dbReference type="Google" id="ProtNLM"/>
    </source>
</evidence>
<keyword evidence="4 7" id="KW-1133">Transmembrane helix</keyword>